<dbReference type="Proteomes" id="UP000283841">
    <property type="component" value="Unassembled WGS sequence"/>
</dbReference>
<dbReference type="STRING" id="264951.A0A443HXS9"/>
<dbReference type="GeneID" id="39599456"/>
<comment type="caution">
    <text evidence="5">The sequence shown here is derived from an EMBL/GenBank/DDBJ whole genome shotgun (WGS) entry which is preliminary data.</text>
</comment>
<keyword evidence="4" id="KW-1133">Transmembrane helix</keyword>
<dbReference type="Pfam" id="PF11807">
    <property type="entry name" value="UstYa"/>
    <property type="match status" value="1"/>
</dbReference>
<evidence type="ECO:0000256" key="1">
    <source>
        <dbReference type="ARBA" id="ARBA00004685"/>
    </source>
</evidence>
<evidence type="ECO:0000256" key="3">
    <source>
        <dbReference type="ARBA" id="ARBA00035112"/>
    </source>
</evidence>
<comment type="pathway">
    <text evidence="1">Mycotoxin biosynthesis.</text>
</comment>
<keyword evidence="6" id="KW-1185">Reference proteome</keyword>
<sequence length="245" mass="27650">MMDSLFGQRYSKLSVEPSEEGKIDNNRNAKSIPYTVFFYALAGAALWVCGLVMGVVIARHFLPSTNCSSTSDLPGTIPKIPLSDWTKQHVHHDTAFEAAPPPSEPDTVWNAIIPNGLGYIKHPELAPELSVIGVIHQLHCLYLVRRAYYSTASDNEDFDFNIDRAPHVAHCFDYLRQSLMCAADANLEPATQMINNNPNWGFDRQCRSYEEVKAWAEQWRVFDAHGFIPHELLPAHNHSDARSRM</sequence>
<evidence type="ECO:0000256" key="2">
    <source>
        <dbReference type="ARBA" id="ARBA00023002"/>
    </source>
</evidence>
<keyword evidence="4" id="KW-0812">Transmembrane</keyword>
<dbReference type="InterPro" id="IPR021765">
    <property type="entry name" value="UstYa-like"/>
</dbReference>
<evidence type="ECO:0008006" key="7">
    <source>
        <dbReference type="Google" id="ProtNLM"/>
    </source>
</evidence>
<evidence type="ECO:0000313" key="5">
    <source>
        <dbReference type="EMBL" id="RWQ96635.1"/>
    </source>
</evidence>
<dbReference type="RefSeq" id="XP_028486280.1">
    <property type="nucleotide sequence ID" value="XM_028630179.1"/>
</dbReference>
<dbReference type="GO" id="GO:0016491">
    <property type="term" value="F:oxidoreductase activity"/>
    <property type="evidence" value="ECO:0007669"/>
    <property type="project" value="UniProtKB-KW"/>
</dbReference>
<dbReference type="EMBL" id="RCNU01000003">
    <property type="protein sequence ID" value="RWQ96635.1"/>
    <property type="molecule type" value="Genomic_DNA"/>
</dbReference>
<gene>
    <name evidence="5" type="ORF">C8Q69DRAFT_460596</name>
</gene>
<dbReference type="VEuPathDB" id="FungiDB:C8Q69DRAFT_460596"/>
<dbReference type="GO" id="GO:0043386">
    <property type="term" value="P:mycotoxin biosynthetic process"/>
    <property type="evidence" value="ECO:0007669"/>
    <property type="project" value="InterPro"/>
</dbReference>
<name>A0A443HXS9_BYSSP</name>
<keyword evidence="2" id="KW-0560">Oxidoreductase</keyword>
<dbReference type="PANTHER" id="PTHR33365:SF11">
    <property type="entry name" value="TAT PATHWAY SIGNAL SEQUENCE"/>
    <property type="match status" value="1"/>
</dbReference>
<comment type="similarity">
    <text evidence="3">Belongs to the ustYa family.</text>
</comment>
<evidence type="ECO:0000256" key="4">
    <source>
        <dbReference type="SAM" id="Phobius"/>
    </source>
</evidence>
<feature type="transmembrane region" description="Helical" evidence="4">
    <location>
        <begin position="36"/>
        <end position="62"/>
    </location>
</feature>
<accession>A0A443HXS9</accession>
<protein>
    <recommendedName>
        <fullName evidence="7">Tat pathway signal sequence</fullName>
    </recommendedName>
</protein>
<reference evidence="5 6" key="1">
    <citation type="journal article" date="2018" name="Front. Microbiol.">
        <title>Genomic and genetic insights into a cosmopolitan fungus, Paecilomyces variotii (Eurotiales).</title>
        <authorList>
            <person name="Urquhart A.S."/>
            <person name="Mondo S.J."/>
            <person name="Makela M.R."/>
            <person name="Hane J.K."/>
            <person name="Wiebenga A."/>
            <person name="He G."/>
            <person name="Mihaltcheva S."/>
            <person name="Pangilinan J."/>
            <person name="Lipzen A."/>
            <person name="Barry K."/>
            <person name="de Vries R.P."/>
            <person name="Grigoriev I.V."/>
            <person name="Idnurm A."/>
        </authorList>
    </citation>
    <scope>NUCLEOTIDE SEQUENCE [LARGE SCALE GENOMIC DNA]</scope>
    <source>
        <strain evidence="5 6">CBS 101075</strain>
    </source>
</reference>
<organism evidence="5 6">
    <name type="scientific">Byssochlamys spectabilis</name>
    <name type="common">Paecilomyces variotii</name>
    <dbReference type="NCBI Taxonomy" id="264951"/>
    <lineage>
        <taxon>Eukaryota</taxon>
        <taxon>Fungi</taxon>
        <taxon>Dikarya</taxon>
        <taxon>Ascomycota</taxon>
        <taxon>Pezizomycotina</taxon>
        <taxon>Eurotiomycetes</taxon>
        <taxon>Eurotiomycetidae</taxon>
        <taxon>Eurotiales</taxon>
        <taxon>Thermoascaceae</taxon>
        <taxon>Paecilomyces</taxon>
    </lineage>
</organism>
<dbReference type="PANTHER" id="PTHR33365">
    <property type="entry name" value="YALI0B05434P"/>
    <property type="match status" value="1"/>
</dbReference>
<dbReference type="AlphaFoldDB" id="A0A443HXS9"/>
<evidence type="ECO:0000313" key="6">
    <source>
        <dbReference type="Proteomes" id="UP000283841"/>
    </source>
</evidence>
<keyword evidence="4" id="KW-0472">Membrane</keyword>
<proteinExistence type="inferred from homology"/>